<sequence length="322" mass="34124">MSRVLVTGAAGFIGSHLVDVLLSRGVEVVGLDRRRLGEHAIADENLASAVESPLFTPLCRDLSADQLDDAVDGCDTVFHLAARPGVRSSWGADFVDYAQANVLGTHRLLTACVQSGVRRLVYASSSSVYGPTDRPSGEADPTRPVSPYGVSKLAAEQLCLAYARRPASRLSVVALRYFTVYGPRQRPDMAIGRLLFAAYTGLPVTLFGDGSQRREFTYISDVIAATVAAAHVDASWAVVNVGGGSSVSMRGVIQEASTVTGRHIPVQTADAQPGDVPATSADLTLAGRLLGYWPAVGLHEGLARQSEWLVSLSPDRLATFTS</sequence>
<dbReference type="SUPFAM" id="SSF51735">
    <property type="entry name" value="NAD(P)-binding Rossmann-fold domains"/>
    <property type="match status" value="1"/>
</dbReference>
<dbReference type="InterPro" id="IPR001509">
    <property type="entry name" value="Epimerase_deHydtase"/>
</dbReference>
<name>A0ABS3VP26_MICEH</name>
<dbReference type="PRINTS" id="PR01713">
    <property type="entry name" value="NUCEPIMERASE"/>
</dbReference>
<keyword evidence="4" id="KW-1185">Reference proteome</keyword>
<dbReference type="Pfam" id="PF01370">
    <property type="entry name" value="Epimerase"/>
    <property type="match status" value="1"/>
</dbReference>
<organism evidence="3 4">
    <name type="scientific">Micromonospora echinofusca</name>
    <dbReference type="NCBI Taxonomy" id="47858"/>
    <lineage>
        <taxon>Bacteria</taxon>
        <taxon>Bacillati</taxon>
        <taxon>Actinomycetota</taxon>
        <taxon>Actinomycetes</taxon>
        <taxon>Micromonosporales</taxon>
        <taxon>Micromonosporaceae</taxon>
        <taxon>Micromonospora</taxon>
    </lineage>
</organism>
<evidence type="ECO:0000313" key="3">
    <source>
        <dbReference type="EMBL" id="MBO4206304.1"/>
    </source>
</evidence>
<evidence type="ECO:0000313" key="4">
    <source>
        <dbReference type="Proteomes" id="UP000823521"/>
    </source>
</evidence>
<evidence type="ECO:0000259" key="2">
    <source>
        <dbReference type="Pfam" id="PF01370"/>
    </source>
</evidence>
<dbReference type="RefSeq" id="WP_208813123.1">
    <property type="nucleotide sequence ID" value="NZ_WVUH01000061.1"/>
</dbReference>
<gene>
    <name evidence="3" type="ORF">GSF22_09840</name>
</gene>
<proteinExistence type="inferred from homology"/>
<accession>A0ABS3VP26</accession>
<dbReference type="InterPro" id="IPR036291">
    <property type="entry name" value="NAD(P)-bd_dom_sf"/>
</dbReference>
<comment type="caution">
    <text evidence="3">The sequence shown here is derived from an EMBL/GenBank/DDBJ whole genome shotgun (WGS) entry which is preliminary data.</text>
</comment>
<evidence type="ECO:0000256" key="1">
    <source>
        <dbReference type="ARBA" id="ARBA00007637"/>
    </source>
</evidence>
<reference evidence="3 4" key="1">
    <citation type="submission" date="2019-12" db="EMBL/GenBank/DDBJ databases">
        <title>Whole genome sequencing of endophytic Actinobacterium Micromonospora sp. MPMI6T.</title>
        <authorList>
            <person name="Evv R."/>
            <person name="Podile A.R."/>
        </authorList>
    </citation>
    <scope>NUCLEOTIDE SEQUENCE [LARGE SCALE GENOMIC DNA]</scope>
    <source>
        <strain evidence="3 4">MPMI6</strain>
    </source>
</reference>
<feature type="domain" description="NAD-dependent epimerase/dehydratase" evidence="2">
    <location>
        <begin position="4"/>
        <end position="242"/>
    </location>
</feature>
<dbReference type="PROSITE" id="PS00061">
    <property type="entry name" value="ADH_SHORT"/>
    <property type="match status" value="1"/>
</dbReference>
<dbReference type="EMBL" id="WVUH01000061">
    <property type="protein sequence ID" value="MBO4206304.1"/>
    <property type="molecule type" value="Genomic_DNA"/>
</dbReference>
<protein>
    <submittedName>
        <fullName evidence="3">NAD-dependent epimerase/dehydratase family protein</fullName>
    </submittedName>
</protein>
<dbReference type="InterPro" id="IPR020904">
    <property type="entry name" value="Sc_DH/Rdtase_CS"/>
</dbReference>
<dbReference type="Gene3D" id="3.40.50.720">
    <property type="entry name" value="NAD(P)-binding Rossmann-like Domain"/>
    <property type="match status" value="1"/>
</dbReference>
<dbReference type="Proteomes" id="UP000823521">
    <property type="component" value="Unassembled WGS sequence"/>
</dbReference>
<dbReference type="PANTHER" id="PTHR43000">
    <property type="entry name" value="DTDP-D-GLUCOSE 4,6-DEHYDRATASE-RELATED"/>
    <property type="match status" value="1"/>
</dbReference>
<comment type="similarity">
    <text evidence="1">Belongs to the NAD(P)-dependent epimerase/dehydratase family.</text>
</comment>